<evidence type="ECO:0000313" key="1">
    <source>
        <dbReference type="EMBL" id="KAJ7037275.1"/>
    </source>
</evidence>
<protein>
    <submittedName>
        <fullName evidence="1">Uncharacterized protein</fullName>
    </submittedName>
</protein>
<comment type="caution">
    <text evidence="1">The sequence shown here is derived from an EMBL/GenBank/DDBJ whole genome shotgun (WGS) entry which is preliminary data.</text>
</comment>
<organism evidence="1 2">
    <name type="scientific">Mycena alexandri</name>
    <dbReference type="NCBI Taxonomy" id="1745969"/>
    <lineage>
        <taxon>Eukaryota</taxon>
        <taxon>Fungi</taxon>
        <taxon>Dikarya</taxon>
        <taxon>Basidiomycota</taxon>
        <taxon>Agaricomycotina</taxon>
        <taxon>Agaricomycetes</taxon>
        <taxon>Agaricomycetidae</taxon>
        <taxon>Agaricales</taxon>
        <taxon>Marasmiineae</taxon>
        <taxon>Mycenaceae</taxon>
        <taxon>Mycena</taxon>
    </lineage>
</organism>
<accession>A0AAD6T0R4</accession>
<sequence>MADQKASDVAVARKAARDTGGDGKSEQSPLWIQASAQAFEVFLECVFLELGEVVLKTRPIAFWALALQIADFFGSPFVTNIAKTWLGDRKDFDPMQRLQFAIKYSIAPWIGPAFRCLIYVPLSSFTTEELNDIGFAAYRILAETQSKITDHRTLCALTVPPVEHSQECLNSGHSDQCNKSWAHAWWGEAIKHGIAVALIHPNRIPGRKILSQLPNIITSYHMDSSCRQQTIRLLSGKDGLLLKEEKMISVAVARLELLRPHHI</sequence>
<keyword evidence="2" id="KW-1185">Reference proteome</keyword>
<reference evidence="1" key="1">
    <citation type="submission" date="2023-03" db="EMBL/GenBank/DDBJ databases">
        <title>Massive genome expansion in bonnet fungi (Mycena s.s.) driven by repeated elements and novel gene families across ecological guilds.</title>
        <authorList>
            <consortium name="Lawrence Berkeley National Laboratory"/>
            <person name="Harder C.B."/>
            <person name="Miyauchi S."/>
            <person name="Viragh M."/>
            <person name="Kuo A."/>
            <person name="Thoen E."/>
            <person name="Andreopoulos B."/>
            <person name="Lu D."/>
            <person name="Skrede I."/>
            <person name="Drula E."/>
            <person name="Henrissat B."/>
            <person name="Morin E."/>
            <person name="Kohler A."/>
            <person name="Barry K."/>
            <person name="LaButti K."/>
            <person name="Morin E."/>
            <person name="Salamov A."/>
            <person name="Lipzen A."/>
            <person name="Mereny Z."/>
            <person name="Hegedus B."/>
            <person name="Baldrian P."/>
            <person name="Stursova M."/>
            <person name="Weitz H."/>
            <person name="Taylor A."/>
            <person name="Grigoriev I.V."/>
            <person name="Nagy L.G."/>
            <person name="Martin F."/>
            <person name="Kauserud H."/>
        </authorList>
    </citation>
    <scope>NUCLEOTIDE SEQUENCE</scope>
    <source>
        <strain evidence="1">CBHHK200</strain>
    </source>
</reference>
<dbReference type="EMBL" id="JARJCM010000038">
    <property type="protein sequence ID" value="KAJ7037275.1"/>
    <property type="molecule type" value="Genomic_DNA"/>
</dbReference>
<evidence type="ECO:0000313" key="2">
    <source>
        <dbReference type="Proteomes" id="UP001218188"/>
    </source>
</evidence>
<proteinExistence type="predicted"/>
<name>A0AAD6T0R4_9AGAR</name>
<dbReference type="AlphaFoldDB" id="A0AAD6T0R4"/>
<gene>
    <name evidence="1" type="ORF">C8F04DRAFT_1180681</name>
</gene>
<dbReference type="Proteomes" id="UP001218188">
    <property type="component" value="Unassembled WGS sequence"/>
</dbReference>